<dbReference type="GO" id="GO:0005634">
    <property type="term" value="C:nucleus"/>
    <property type="evidence" value="ECO:0007669"/>
    <property type="project" value="TreeGrafter"/>
</dbReference>
<accession>A0A8D0C7C9</accession>
<dbReference type="GO" id="GO:2001033">
    <property type="term" value="P:negative regulation of double-strand break repair via nonhomologous end joining"/>
    <property type="evidence" value="ECO:0007669"/>
    <property type="project" value="InterPro"/>
</dbReference>
<dbReference type="PANTHER" id="PTHR14566:SF0">
    <property type="entry name" value="CELL CYCLE REGULATOR OF NON-HOMOLOGOUS END JOINING"/>
    <property type="match status" value="1"/>
</dbReference>
<dbReference type="InterPro" id="IPR028278">
    <property type="entry name" value="MRI"/>
</dbReference>
<name>A0A8D0C7C9_SALMN</name>
<dbReference type="Ensembl" id="ENSSMRT00000021169.1">
    <property type="protein sequence ID" value="ENSSMRP00000018083.1"/>
    <property type="gene ID" value="ENSSMRG00000014073.1"/>
</dbReference>
<dbReference type="AlphaFoldDB" id="A0A8D0C7C9"/>
<sequence>AETLQASAVDILFPGLKCIYLFAFLSHPIPEGLREVTTIKNRMQRAHIKSSSNVCNIFLCRIKTVYCMNEAELVDTALCILAENCKVEETEVTSSEEEAHDCLNVSACSSCSSANGSNAATMTTVGAKSPKRLEDLGCSEKVKSGDDEDDALKYVREIFFT</sequence>
<keyword evidence="2" id="KW-1185">Reference proteome</keyword>
<dbReference type="PANTHER" id="PTHR14566">
    <property type="entry name" value="CELL CYCLE REGULATOR OF NON-HOMOLOGOUS END JOINING"/>
    <property type="match status" value="1"/>
</dbReference>
<organism evidence="1 2">
    <name type="scientific">Salvator merianae</name>
    <name type="common">Argentine black and white tegu</name>
    <name type="synonym">Tupinambis merianae</name>
    <dbReference type="NCBI Taxonomy" id="96440"/>
    <lineage>
        <taxon>Eukaryota</taxon>
        <taxon>Metazoa</taxon>
        <taxon>Chordata</taxon>
        <taxon>Craniata</taxon>
        <taxon>Vertebrata</taxon>
        <taxon>Euteleostomi</taxon>
        <taxon>Lepidosauria</taxon>
        <taxon>Squamata</taxon>
        <taxon>Bifurcata</taxon>
        <taxon>Unidentata</taxon>
        <taxon>Episquamata</taxon>
        <taxon>Laterata</taxon>
        <taxon>Teiioidea</taxon>
        <taxon>Teiidae</taxon>
        <taxon>Salvator</taxon>
    </lineage>
</organism>
<dbReference type="GO" id="GO:0005737">
    <property type="term" value="C:cytoplasm"/>
    <property type="evidence" value="ECO:0007669"/>
    <property type="project" value="TreeGrafter"/>
</dbReference>
<evidence type="ECO:0000313" key="2">
    <source>
        <dbReference type="Proteomes" id="UP000694421"/>
    </source>
</evidence>
<dbReference type="Proteomes" id="UP000694421">
    <property type="component" value="Unplaced"/>
</dbReference>
<proteinExistence type="predicted"/>
<evidence type="ECO:0000313" key="1">
    <source>
        <dbReference type="Ensembl" id="ENSSMRP00000018083.1"/>
    </source>
</evidence>
<dbReference type="GeneTree" id="ENSGT00960000189329"/>
<dbReference type="Pfam" id="PF15325">
    <property type="entry name" value="MRI"/>
    <property type="match status" value="1"/>
</dbReference>
<reference evidence="1" key="1">
    <citation type="submission" date="2025-08" db="UniProtKB">
        <authorList>
            <consortium name="Ensembl"/>
        </authorList>
    </citation>
    <scope>IDENTIFICATION</scope>
</reference>
<dbReference type="GO" id="GO:0006303">
    <property type="term" value="P:double-strand break repair via nonhomologous end joining"/>
    <property type="evidence" value="ECO:0007669"/>
    <property type="project" value="TreeGrafter"/>
</dbReference>
<protein>
    <submittedName>
        <fullName evidence="1">Uncharacterized protein</fullName>
    </submittedName>
</protein>
<reference evidence="1" key="2">
    <citation type="submission" date="2025-09" db="UniProtKB">
        <authorList>
            <consortium name="Ensembl"/>
        </authorList>
    </citation>
    <scope>IDENTIFICATION</scope>
</reference>